<dbReference type="EMBL" id="BGPR01135802">
    <property type="protein sequence ID" value="GBN56458.1"/>
    <property type="molecule type" value="Genomic_DNA"/>
</dbReference>
<organism evidence="1 2">
    <name type="scientific">Araneus ventricosus</name>
    <name type="common">Orbweaver spider</name>
    <name type="synonym">Epeira ventricosa</name>
    <dbReference type="NCBI Taxonomy" id="182803"/>
    <lineage>
        <taxon>Eukaryota</taxon>
        <taxon>Metazoa</taxon>
        <taxon>Ecdysozoa</taxon>
        <taxon>Arthropoda</taxon>
        <taxon>Chelicerata</taxon>
        <taxon>Arachnida</taxon>
        <taxon>Araneae</taxon>
        <taxon>Araneomorphae</taxon>
        <taxon>Entelegynae</taxon>
        <taxon>Araneoidea</taxon>
        <taxon>Araneidae</taxon>
        <taxon>Araneus</taxon>
    </lineage>
</organism>
<dbReference type="Proteomes" id="UP000499080">
    <property type="component" value="Unassembled WGS sequence"/>
</dbReference>
<evidence type="ECO:0000313" key="1">
    <source>
        <dbReference type="EMBL" id="GBN56458.1"/>
    </source>
</evidence>
<proteinExistence type="predicted"/>
<reference evidence="1 2" key="1">
    <citation type="journal article" date="2019" name="Sci. Rep.">
        <title>Orb-weaving spider Araneus ventricosus genome elucidates the spidroin gene catalogue.</title>
        <authorList>
            <person name="Kono N."/>
            <person name="Nakamura H."/>
            <person name="Ohtoshi R."/>
            <person name="Moran D.A.P."/>
            <person name="Shinohara A."/>
            <person name="Yoshida Y."/>
            <person name="Fujiwara M."/>
            <person name="Mori M."/>
            <person name="Tomita M."/>
            <person name="Arakawa K."/>
        </authorList>
    </citation>
    <scope>NUCLEOTIDE SEQUENCE [LARGE SCALE GENOMIC DNA]</scope>
</reference>
<sequence>MGLLNHAVPTLTIDELASYTRFLIISFENNKLQNKSPFLIDKALKSIGGELKSVKRLRSGDLLIETVSSLQTKSFLLAQAFLDLPVSITPHKTLNICRGVISESELLGTSEDEILEGFSAQGVTHVRRIKIKRGTETFDTKHLILTFRTTILPATIKAGYLNCKVRPYIPSPLRCFKCQRFGHSKTSCRSTTTNCARCSESVTKMHHVLILNCVITVREITQRLQRIVQNGLKKNKSSLFESFKGNPTKRPEKL</sequence>
<protein>
    <recommendedName>
        <fullName evidence="3">CCHC-type domain-containing protein</fullName>
    </recommendedName>
</protein>
<evidence type="ECO:0008006" key="3">
    <source>
        <dbReference type="Google" id="ProtNLM"/>
    </source>
</evidence>
<comment type="caution">
    <text evidence="1">The sequence shown here is derived from an EMBL/GenBank/DDBJ whole genome shotgun (WGS) entry which is preliminary data.</text>
</comment>
<evidence type="ECO:0000313" key="2">
    <source>
        <dbReference type="Proteomes" id="UP000499080"/>
    </source>
</evidence>
<dbReference type="AlphaFoldDB" id="A0A4Y2PX36"/>
<dbReference type="OrthoDB" id="6434843at2759"/>
<keyword evidence="2" id="KW-1185">Reference proteome</keyword>
<gene>
    <name evidence="1" type="ORF">AVEN_269942_1</name>
</gene>
<accession>A0A4Y2PX36</accession>
<name>A0A4Y2PX36_ARAVE</name>